<dbReference type="InterPro" id="IPR013783">
    <property type="entry name" value="Ig-like_fold"/>
</dbReference>
<keyword evidence="5" id="KW-1185">Reference proteome</keyword>
<dbReference type="Pfam" id="PF13501">
    <property type="entry name" value="SoxY"/>
    <property type="match status" value="1"/>
</dbReference>
<sequence length="272" mass="28972">MSVVSRALKSLLAGLTVAAALAGAVAPAAAGSSWDDIRPMLFGERKIASGLGIVTFTAPYRAEDDRRVPVSAVAAFPDGRSVKSVAFIIDENPMPMAATFRFDRGRDKVGLGIDIRLNGPSMVRAVVEASDGQLYMAESLVKTSGLGACAAPPVGDAAAALRTLGNMELAALPTAADSPFTRSARLKIRHPQNTGMQMNQITLLYIPARYVDEVEVRHGQERLFTVETGFALSEDPRIDFDYQSNGGDVLTVRMRDTDGAMFQRSFPHGVGG</sequence>
<name>A0A947D239_9HYPH</name>
<dbReference type="Gene3D" id="2.60.40.10">
    <property type="entry name" value="Immunoglobulins"/>
    <property type="match status" value="1"/>
</dbReference>
<dbReference type="NCBIfam" id="TIGR04557">
    <property type="entry name" value="fuse_rel_SoxYZ"/>
    <property type="match status" value="1"/>
</dbReference>
<dbReference type="AlphaFoldDB" id="A0A947D239"/>
<dbReference type="Proteomes" id="UP000766595">
    <property type="component" value="Unassembled WGS sequence"/>
</dbReference>
<dbReference type="InterPro" id="IPR014880">
    <property type="entry name" value="SoxZ_dom"/>
</dbReference>
<keyword evidence="1" id="KW-0732">Signal</keyword>
<evidence type="ECO:0000259" key="3">
    <source>
        <dbReference type="Pfam" id="PF13501"/>
    </source>
</evidence>
<dbReference type="InterPro" id="IPR014756">
    <property type="entry name" value="Ig_E-set"/>
</dbReference>
<dbReference type="SUPFAM" id="SSF81296">
    <property type="entry name" value="E set domains"/>
    <property type="match status" value="1"/>
</dbReference>
<dbReference type="EMBL" id="JAHHZF010000003">
    <property type="protein sequence ID" value="MBT9289291.1"/>
    <property type="molecule type" value="Genomic_DNA"/>
</dbReference>
<evidence type="ECO:0000313" key="5">
    <source>
        <dbReference type="Proteomes" id="UP000766595"/>
    </source>
</evidence>
<dbReference type="Pfam" id="PF08770">
    <property type="entry name" value="SoxZ"/>
    <property type="match status" value="1"/>
</dbReference>
<feature type="signal peptide" evidence="1">
    <location>
        <begin position="1"/>
        <end position="30"/>
    </location>
</feature>
<evidence type="ECO:0000259" key="2">
    <source>
        <dbReference type="Pfam" id="PF08770"/>
    </source>
</evidence>
<feature type="domain" description="Ig-like SoxY" evidence="3">
    <location>
        <begin position="41"/>
        <end position="149"/>
    </location>
</feature>
<feature type="chain" id="PRO_5037359491" evidence="1">
    <location>
        <begin position="31"/>
        <end position="272"/>
    </location>
</feature>
<proteinExistence type="predicted"/>
<dbReference type="InterPro" id="IPR038162">
    <property type="entry name" value="SoxY_sf"/>
</dbReference>
<evidence type="ECO:0000313" key="4">
    <source>
        <dbReference type="EMBL" id="MBT9289291.1"/>
    </source>
</evidence>
<dbReference type="InterPro" id="IPR032711">
    <property type="entry name" value="SoxY"/>
</dbReference>
<dbReference type="Gene3D" id="2.60.40.2470">
    <property type="entry name" value="SoxY domain"/>
    <property type="match status" value="1"/>
</dbReference>
<evidence type="ECO:0000256" key="1">
    <source>
        <dbReference type="SAM" id="SignalP"/>
    </source>
</evidence>
<feature type="domain" description="Sulphur oxidation protein SoxZ" evidence="2">
    <location>
        <begin position="183"/>
        <end position="265"/>
    </location>
</feature>
<dbReference type="InterPro" id="IPR030831">
    <property type="entry name" value="Fuse-rel_SoxYZ"/>
</dbReference>
<accession>A0A947D239</accession>
<gene>
    <name evidence="4" type="ORF">KL771_07505</name>
</gene>
<reference evidence="4 5" key="1">
    <citation type="submission" date="2021-06" db="EMBL/GenBank/DDBJ databases">
        <authorList>
            <person name="Grouzdev D.S."/>
            <person name="Koziaeva V."/>
        </authorList>
    </citation>
    <scope>NUCLEOTIDE SEQUENCE [LARGE SCALE GENOMIC DNA]</scope>
    <source>
        <strain evidence="4 5">22</strain>
    </source>
</reference>
<organism evidence="4 5">
    <name type="scientific">Prosthecodimorpha staleyi</name>
    <dbReference type="NCBI Taxonomy" id="2840188"/>
    <lineage>
        <taxon>Bacteria</taxon>
        <taxon>Pseudomonadati</taxon>
        <taxon>Pseudomonadota</taxon>
        <taxon>Alphaproteobacteria</taxon>
        <taxon>Hyphomicrobiales</taxon>
        <taxon>Ancalomicrobiaceae</taxon>
        <taxon>Prosthecodimorpha</taxon>
    </lineage>
</organism>
<protein>
    <submittedName>
        <fullName evidence="4">Quinoprotein dehydrogenase-associated SoxYZ-like carrier</fullName>
    </submittedName>
</protein>
<comment type="caution">
    <text evidence="4">The sequence shown here is derived from an EMBL/GenBank/DDBJ whole genome shotgun (WGS) entry which is preliminary data.</text>
</comment>
<dbReference type="RefSeq" id="WP_261967925.1">
    <property type="nucleotide sequence ID" value="NZ_JAHHZF010000003.1"/>
</dbReference>